<dbReference type="EMBL" id="JAVDQD010000005">
    <property type="protein sequence ID" value="MDR6240851.1"/>
    <property type="molecule type" value="Genomic_DNA"/>
</dbReference>
<keyword evidence="2" id="KW-1185">Reference proteome</keyword>
<evidence type="ECO:0000313" key="1">
    <source>
        <dbReference type="EMBL" id="MDR6240851.1"/>
    </source>
</evidence>
<evidence type="ECO:0008006" key="3">
    <source>
        <dbReference type="Google" id="ProtNLM"/>
    </source>
</evidence>
<dbReference type="Proteomes" id="UP001185092">
    <property type="component" value="Unassembled WGS sequence"/>
</dbReference>
<sequence length="122" mass="14035">MRIKLLGIVFFLIGCGNSSDYEGDWRVKSKHYQSIIRISERNGKLEAELLEYDDGTQVLLSTEARPLYMFKELEVRRSSSMDAMTGATGKGEFDLRLLHADTLLISQNTYNKKLTEIWLKVK</sequence>
<gene>
    <name evidence="1" type="ORF">HNQ88_003927</name>
</gene>
<dbReference type="RefSeq" id="WP_309941159.1">
    <property type="nucleotide sequence ID" value="NZ_AP025306.1"/>
</dbReference>
<protein>
    <recommendedName>
        <fullName evidence="3">Lipoprotein</fullName>
    </recommendedName>
</protein>
<dbReference type="PROSITE" id="PS51257">
    <property type="entry name" value="PROKAR_LIPOPROTEIN"/>
    <property type="match status" value="1"/>
</dbReference>
<dbReference type="AlphaFoldDB" id="A0AAE4BTM8"/>
<proteinExistence type="predicted"/>
<reference evidence="1" key="1">
    <citation type="submission" date="2023-07" db="EMBL/GenBank/DDBJ databases">
        <title>Genomic Encyclopedia of Type Strains, Phase IV (KMG-IV): sequencing the most valuable type-strain genomes for metagenomic binning, comparative biology and taxonomic classification.</title>
        <authorList>
            <person name="Goeker M."/>
        </authorList>
    </citation>
    <scope>NUCLEOTIDE SEQUENCE</scope>
    <source>
        <strain evidence="1">DSM 26174</strain>
    </source>
</reference>
<accession>A0AAE4BTM8</accession>
<comment type="caution">
    <text evidence="1">The sequence shown here is derived from an EMBL/GenBank/DDBJ whole genome shotgun (WGS) entry which is preliminary data.</text>
</comment>
<name>A0AAE4BTM8_9BACT</name>
<organism evidence="1 2">
    <name type="scientific">Aureibacter tunicatorum</name>
    <dbReference type="NCBI Taxonomy" id="866807"/>
    <lineage>
        <taxon>Bacteria</taxon>
        <taxon>Pseudomonadati</taxon>
        <taxon>Bacteroidota</taxon>
        <taxon>Cytophagia</taxon>
        <taxon>Cytophagales</taxon>
        <taxon>Persicobacteraceae</taxon>
        <taxon>Aureibacter</taxon>
    </lineage>
</organism>
<evidence type="ECO:0000313" key="2">
    <source>
        <dbReference type="Proteomes" id="UP001185092"/>
    </source>
</evidence>